<accession>A0A840SFX5</accession>
<dbReference type="AlphaFoldDB" id="A0A840SFX5"/>
<evidence type="ECO:0000313" key="5">
    <source>
        <dbReference type="EMBL" id="MBB5218341.1"/>
    </source>
</evidence>
<comment type="similarity">
    <text evidence="4">Belongs to the Maf family. YhdE subfamily.</text>
</comment>
<dbReference type="InterPro" id="IPR029001">
    <property type="entry name" value="ITPase-like_fam"/>
</dbReference>
<evidence type="ECO:0000256" key="4">
    <source>
        <dbReference type="HAMAP-Rule" id="MF_00528"/>
    </source>
</evidence>
<evidence type="ECO:0000313" key="8">
    <source>
        <dbReference type="Proteomes" id="UP000593591"/>
    </source>
</evidence>
<dbReference type="KEGG" id="trc:DYE49_05625"/>
<dbReference type="NCBIfam" id="TIGR00172">
    <property type="entry name" value="maf"/>
    <property type="match status" value="1"/>
</dbReference>
<comment type="function">
    <text evidence="4">Nucleoside triphosphate pyrophosphatase that hydrolyzes dTTP and UTP. May have a dual role in cell division arrest and in preventing the incorporation of modified nucleotides into cellular nucleic acids.</text>
</comment>
<feature type="active site" description="Proton acceptor" evidence="4">
    <location>
        <position position="73"/>
    </location>
</feature>
<evidence type="ECO:0000256" key="1">
    <source>
        <dbReference type="ARBA" id="ARBA00001968"/>
    </source>
</evidence>
<keyword evidence="7" id="KW-1185">Reference proteome</keyword>
<comment type="catalytic activity">
    <reaction evidence="4">
        <text>dTTP + H2O = dTMP + diphosphate + H(+)</text>
        <dbReference type="Rhea" id="RHEA:28534"/>
        <dbReference type="ChEBI" id="CHEBI:15377"/>
        <dbReference type="ChEBI" id="CHEBI:15378"/>
        <dbReference type="ChEBI" id="CHEBI:33019"/>
        <dbReference type="ChEBI" id="CHEBI:37568"/>
        <dbReference type="ChEBI" id="CHEBI:63528"/>
        <dbReference type="EC" id="3.6.1.9"/>
    </reaction>
</comment>
<dbReference type="Proteomes" id="UP000593591">
    <property type="component" value="Chromosome"/>
</dbReference>
<dbReference type="GO" id="GO:0047429">
    <property type="term" value="F:nucleoside triphosphate diphosphatase activity"/>
    <property type="evidence" value="ECO:0007669"/>
    <property type="project" value="UniProtKB-EC"/>
</dbReference>
<dbReference type="InterPro" id="IPR003697">
    <property type="entry name" value="Maf-like"/>
</dbReference>
<dbReference type="PIRSF" id="PIRSF006305">
    <property type="entry name" value="Maf"/>
    <property type="match status" value="1"/>
</dbReference>
<dbReference type="SUPFAM" id="SSF52972">
    <property type="entry name" value="ITPase-like"/>
    <property type="match status" value="1"/>
</dbReference>
<reference evidence="5 7" key="2">
    <citation type="submission" date="2020-08" db="EMBL/GenBank/DDBJ databases">
        <title>Genomic Encyclopedia of Type Strains, Phase IV (KMG-IV): sequencing the most valuable type-strain genomes for metagenomic binning, comparative biology and taxonomic classification.</title>
        <authorList>
            <person name="Goeker M."/>
        </authorList>
    </citation>
    <scope>NUCLEOTIDE SEQUENCE [LARGE SCALE GENOMIC DNA]</scope>
    <source>
        <strain evidence="5 7">DSM 103679</strain>
    </source>
</reference>
<dbReference type="RefSeq" id="WP_184651762.1">
    <property type="nucleotide sequence ID" value="NZ_JACHFR010000001.1"/>
</dbReference>
<feature type="site" description="Important for substrate specificity" evidence="4">
    <location>
        <position position="158"/>
    </location>
</feature>
<dbReference type="Proteomes" id="UP000578697">
    <property type="component" value="Unassembled WGS sequence"/>
</dbReference>
<dbReference type="Gene3D" id="3.90.950.10">
    <property type="match status" value="1"/>
</dbReference>
<proteinExistence type="inferred from homology"/>
<dbReference type="CDD" id="cd00555">
    <property type="entry name" value="Maf"/>
    <property type="match status" value="1"/>
</dbReference>
<evidence type="ECO:0000256" key="3">
    <source>
        <dbReference type="ARBA" id="ARBA00023080"/>
    </source>
</evidence>
<keyword evidence="4" id="KW-0963">Cytoplasm</keyword>
<comment type="catalytic activity">
    <reaction evidence="4">
        <text>UTP + H2O = UMP + diphosphate + H(+)</text>
        <dbReference type="Rhea" id="RHEA:29395"/>
        <dbReference type="ChEBI" id="CHEBI:15377"/>
        <dbReference type="ChEBI" id="CHEBI:15378"/>
        <dbReference type="ChEBI" id="CHEBI:33019"/>
        <dbReference type="ChEBI" id="CHEBI:46398"/>
        <dbReference type="ChEBI" id="CHEBI:57865"/>
        <dbReference type="EC" id="3.6.1.9"/>
    </reaction>
</comment>
<feature type="site" description="Important for substrate specificity" evidence="4">
    <location>
        <position position="74"/>
    </location>
</feature>
<dbReference type="Pfam" id="PF02545">
    <property type="entry name" value="Maf"/>
    <property type="match status" value="1"/>
</dbReference>
<sequence>MKKIILASSSPRRMELLDRMGIPYEVFPADIDESYPHDIDILDVSSFIAEKKVMAVSTKIKETDKKSLVLGADTVICTENLILGKPSDRNQAVEYLHLLQGKMHKTVSGIALFNGENETVTVRKSVNNVFFKSMTDDEIEWYVNTEEWKDAAGGYRIQGKASFFIEKIEGSYSSIMGLPLFELYDILRSQNYSFL</sequence>
<name>A0A840SFX5_9SPIR</name>
<protein>
    <recommendedName>
        <fullName evidence="4">dTTP/UTP pyrophosphatase</fullName>
        <shortName evidence="4">dTTPase/UTPase</shortName>
        <ecNumber evidence="4">3.6.1.9</ecNumber>
    </recommendedName>
    <alternativeName>
        <fullName evidence="4">Nucleoside triphosphate pyrophosphatase</fullName>
    </alternativeName>
    <alternativeName>
        <fullName evidence="4">Nucleotide pyrophosphatase</fullName>
        <shortName evidence="4">Nucleotide PPase</shortName>
    </alternativeName>
</protein>
<keyword evidence="3 4" id="KW-0546">Nucleotide metabolism</keyword>
<reference evidence="6 8" key="1">
    <citation type="submission" date="2018-08" db="EMBL/GenBank/DDBJ databases">
        <title>The first complete genome of Treponema rectale (CHPAT), a commensal spirochete of the bovine rectum.</title>
        <authorList>
            <person name="Staton G.J."/>
            <person name="Clegg S.R."/>
            <person name="Carter S.D."/>
            <person name="Radford A.D."/>
            <person name="Darby A."/>
            <person name="Hall N."/>
            <person name="Birtles R.J."/>
            <person name="Evans N.J."/>
        </authorList>
    </citation>
    <scope>NUCLEOTIDE SEQUENCE [LARGE SCALE GENOMIC DNA]</scope>
    <source>
        <strain evidence="6 8">CHPA</strain>
    </source>
</reference>
<dbReference type="GO" id="GO:0009117">
    <property type="term" value="P:nucleotide metabolic process"/>
    <property type="evidence" value="ECO:0007669"/>
    <property type="project" value="UniProtKB-KW"/>
</dbReference>
<comment type="cofactor">
    <cofactor evidence="1 4">
        <name>a divalent metal cation</name>
        <dbReference type="ChEBI" id="CHEBI:60240"/>
    </cofactor>
</comment>
<evidence type="ECO:0000313" key="7">
    <source>
        <dbReference type="Proteomes" id="UP000578697"/>
    </source>
</evidence>
<comment type="caution">
    <text evidence="4">Lacks conserved residue(s) required for the propagation of feature annotation.</text>
</comment>
<evidence type="ECO:0000313" key="6">
    <source>
        <dbReference type="EMBL" id="QOS39960.1"/>
    </source>
</evidence>
<gene>
    <name evidence="6" type="primary">maf</name>
    <name evidence="6" type="ORF">DYE49_05625</name>
    <name evidence="5" type="ORF">HNP77_000685</name>
</gene>
<comment type="subcellular location">
    <subcellularLocation>
        <location evidence="4">Cytoplasm</location>
    </subcellularLocation>
</comment>
<dbReference type="EC" id="3.6.1.9" evidence="4"/>
<dbReference type="PANTHER" id="PTHR43213">
    <property type="entry name" value="BIFUNCTIONAL DTTP/UTP PYROPHOSPHATASE/METHYLTRANSFERASE PROTEIN-RELATED"/>
    <property type="match status" value="1"/>
</dbReference>
<evidence type="ECO:0000256" key="2">
    <source>
        <dbReference type="ARBA" id="ARBA00022801"/>
    </source>
</evidence>
<dbReference type="PANTHER" id="PTHR43213:SF5">
    <property type="entry name" value="BIFUNCTIONAL DTTP_UTP PYROPHOSPHATASE_METHYLTRANSFERASE PROTEIN-RELATED"/>
    <property type="match status" value="1"/>
</dbReference>
<dbReference type="GO" id="GO:0005737">
    <property type="term" value="C:cytoplasm"/>
    <property type="evidence" value="ECO:0007669"/>
    <property type="project" value="UniProtKB-SubCell"/>
</dbReference>
<organism evidence="5 7">
    <name type="scientific">Treponema rectale</name>
    <dbReference type="NCBI Taxonomy" id="744512"/>
    <lineage>
        <taxon>Bacteria</taxon>
        <taxon>Pseudomonadati</taxon>
        <taxon>Spirochaetota</taxon>
        <taxon>Spirochaetia</taxon>
        <taxon>Spirochaetales</taxon>
        <taxon>Treponemataceae</taxon>
        <taxon>Treponema</taxon>
    </lineage>
</organism>
<feature type="site" description="Important for substrate specificity" evidence="4">
    <location>
        <position position="12"/>
    </location>
</feature>
<dbReference type="EMBL" id="JACHFR010000001">
    <property type="protein sequence ID" value="MBB5218341.1"/>
    <property type="molecule type" value="Genomic_DNA"/>
</dbReference>
<keyword evidence="2 4" id="KW-0378">Hydrolase</keyword>
<dbReference type="EMBL" id="CP031517">
    <property type="protein sequence ID" value="QOS39960.1"/>
    <property type="molecule type" value="Genomic_DNA"/>
</dbReference>
<dbReference type="HAMAP" id="MF_00528">
    <property type="entry name" value="Maf"/>
    <property type="match status" value="1"/>
</dbReference>